<reference evidence="18 19" key="1">
    <citation type="submission" date="2019-06" db="EMBL/GenBank/DDBJ databases">
        <title>Draft genomes of female and male turbot (Scophthalmus maximus).</title>
        <authorList>
            <person name="Xu H."/>
            <person name="Xu X.-W."/>
            <person name="Shao C."/>
            <person name="Chen S."/>
        </authorList>
    </citation>
    <scope>NUCLEOTIDE SEQUENCE [LARGE SCALE GENOMIC DNA]</scope>
    <source>
        <strain evidence="18">Ysfricsl-2016a</strain>
        <tissue evidence="18">Blood</tissue>
    </source>
</reference>
<protein>
    <recommendedName>
        <fullName evidence="13">Protein disulfide-isomerase A5</fullName>
        <ecNumber evidence="5">5.3.4.1</ecNumber>
    </recommendedName>
</protein>
<dbReference type="PRINTS" id="PR00421">
    <property type="entry name" value="THIOREDOXIN"/>
</dbReference>
<evidence type="ECO:0000256" key="8">
    <source>
        <dbReference type="ARBA" id="ARBA00022824"/>
    </source>
</evidence>
<evidence type="ECO:0000256" key="11">
    <source>
        <dbReference type="ARBA" id="ARBA00023157"/>
    </source>
</evidence>
<evidence type="ECO:0000256" key="9">
    <source>
        <dbReference type="ARBA" id="ARBA00022927"/>
    </source>
</evidence>
<dbReference type="PANTHER" id="PTHR45672">
    <property type="entry name" value="PROTEIN DISULFIDE-ISOMERASE C17H9.14C-RELATED"/>
    <property type="match status" value="1"/>
</dbReference>
<evidence type="ECO:0000256" key="14">
    <source>
        <dbReference type="SAM" id="MobiDB-lite"/>
    </source>
</evidence>
<dbReference type="Pfam" id="PF00085">
    <property type="entry name" value="Thioredoxin"/>
    <property type="match status" value="3"/>
</dbReference>
<keyword evidence="12" id="KW-0413">Isomerase</keyword>
<evidence type="ECO:0000256" key="15">
    <source>
        <dbReference type="SAM" id="Phobius"/>
    </source>
</evidence>
<dbReference type="InterPro" id="IPR011012">
    <property type="entry name" value="Longin-like_dom_sf"/>
</dbReference>
<dbReference type="GO" id="GO:0003756">
    <property type="term" value="F:protein disulfide isomerase activity"/>
    <property type="evidence" value="ECO:0007669"/>
    <property type="project" value="UniProtKB-EC"/>
</dbReference>
<comment type="catalytic activity">
    <reaction evidence="1">
        <text>Catalyzes the rearrangement of -S-S- bonds in proteins.</text>
        <dbReference type="EC" id="5.3.4.1"/>
    </reaction>
</comment>
<accession>A0A6A4S1C2</accession>
<evidence type="ECO:0000313" key="18">
    <source>
        <dbReference type="EMBL" id="KAF0026767.1"/>
    </source>
</evidence>
<keyword evidence="11" id="KW-1015">Disulfide bond</keyword>
<evidence type="ECO:0000259" key="16">
    <source>
        <dbReference type="PROSITE" id="PS50859"/>
    </source>
</evidence>
<dbReference type="InterPro" id="IPR059071">
    <property type="entry name" value="SEC22a-c_C"/>
</dbReference>
<dbReference type="GO" id="GO:0016020">
    <property type="term" value="C:membrane"/>
    <property type="evidence" value="ECO:0007669"/>
    <property type="project" value="UniProtKB-SubCell"/>
</dbReference>
<evidence type="ECO:0000256" key="7">
    <source>
        <dbReference type="ARBA" id="ARBA00022737"/>
    </source>
</evidence>
<sequence>MVPCAAAETLPLPWKGDSLRVRIQTWQRHHGLLEPLRESDEGGENVHVVAAAAAAVYLNPSHYVEYIPPLRSGAMLLLNMSLTMVCLLPVLEAVKVSPLIEKVNDHKDFKKLLRTRTNVLVLYTKTATSGDSHLKLLSDVAQTVKGQGTIAWVNCGDSEGRKLCKKVKVDPSSKRGGAELLHYKDGTFHTEYNRPATSKSMVAFLKDPSGPPLWEENPEAKDVAHIETEKDFRKLLKKEERPILIMFYAPWCGVCKRMQPIFQQAATETKGKYVLAGMNVHPAEFDGLKQEYDVKGYPTFCYFEKGKFLHHYENYGATAKDIADWIKNPQAPQPKTPEVPWSESDSPVFHLTDESFDVFLEEHPTALIMFYAPWCGHCKKMKPEYDEAAEVLNKGADSPGVLAAVDTTVHKAAGERFKISGFPTVKYFEKGEEKYTLPHLRSKDKIIEFMHNPQAPPPPEQSWEDKPSSVSHLGSEDFREALKKKKHALVMFYAPWCPHCKNAVPHFTAAAELFKEDRKIAYAAVDCTRGQNHELCKQESVEGYPTFNYYNYGKFVEKYNGDRGLKPSRGSEQTFEQIDSLGIYCGDDLYGLLRDCQSCKMSMVVFASVVRVGDGLPLSASTDYEQDKELQETKRHLKGLSKKLSQFPDRCTLKTGPYNVNFTSSLGVGYLMVCTANYPNVLAFCFLDELQKEFIVTYEPKRISTVVRPYSFIEFDTFIQKTKQRYNSPRSLSTKINLSDMQTEIRLRPPYQLSPEDLQAVNGFSVHRPSKYKGIAPTQMLEPVTLPGIVSCVLSVLCGGLNLLRGVHAIESILQNDDEDFNYVIAFFLGTAACLYQCFLFAYFSVWRNSKSFLAFALICLSNMYLYELRNMWQILFHVAVAAFMTLQIKLRQPQGKAPDYNV</sequence>
<keyword evidence="10 15" id="KW-0472">Membrane</keyword>
<comment type="caution">
    <text evidence="18">The sequence shown here is derived from an EMBL/GenBank/DDBJ whole genome shotgun (WGS) entry which is preliminary data.</text>
</comment>
<dbReference type="PANTHER" id="PTHR45672:SF2">
    <property type="entry name" value="PROTEIN DISULFIDE-ISOMERASE A5"/>
    <property type="match status" value="1"/>
</dbReference>
<evidence type="ECO:0000256" key="13">
    <source>
        <dbReference type="ARBA" id="ARBA00074921"/>
    </source>
</evidence>
<gene>
    <name evidence="18" type="ORF">F2P81_021504</name>
</gene>
<dbReference type="CDD" id="cd03067">
    <property type="entry name" value="PDI_b_PDIR_N"/>
    <property type="match status" value="1"/>
</dbReference>
<dbReference type="GO" id="GO:0015031">
    <property type="term" value="P:protein transport"/>
    <property type="evidence" value="ECO:0007669"/>
    <property type="project" value="UniProtKB-KW"/>
</dbReference>
<evidence type="ECO:0000256" key="3">
    <source>
        <dbReference type="ARBA" id="ARBA00006347"/>
    </source>
</evidence>
<keyword evidence="9" id="KW-0813">Transport</keyword>
<dbReference type="CDD" id="cd02997">
    <property type="entry name" value="PDI_a_PDIR"/>
    <property type="match status" value="3"/>
</dbReference>
<dbReference type="InterPro" id="IPR017937">
    <property type="entry name" value="Thioredoxin_CS"/>
</dbReference>
<keyword evidence="8" id="KW-0256">Endoplasmic reticulum</keyword>
<evidence type="ECO:0000259" key="17">
    <source>
        <dbReference type="PROSITE" id="PS51352"/>
    </source>
</evidence>
<keyword evidence="7" id="KW-0677">Repeat</keyword>
<proteinExistence type="inferred from homology"/>
<feature type="transmembrane region" description="Helical" evidence="15">
    <location>
        <begin position="821"/>
        <end position="844"/>
    </location>
</feature>
<dbReference type="Proteomes" id="UP000438429">
    <property type="component" value="Unassembled WGS sequence"/>
</dbReference>
<feature type="domain" description="Thioredoxin" evidence="17">
    <location>
        <begin position="449"/>
        <end position="583"/>
    </location>
</feature>
<dbReference type="Gene3D" id="3.30.450.50">
    <property type="entry name" value="Longin domain"/>
    <property type="match status" value="1"/>
</dbReference>
<comment type="subcellular location">
    <subcellularLocation>
        <location evidence="2">Membrane</location>
    </subcellularLocation>
</comment>
<dbReference type="InterPro" id="IPR046374">
    <property type="entry name" value="PDI_a_PDIR"/>
</dbReference>
<evidence type="ECO:0000256" key="6">
    <source>
        <dbReference type="ARBA" id="ARBA00022729"/>
    </source>
</evidence>
<dbReference type="EMBL" id="VEVO01000019">
    <property type="protein sequence ID" value="KAF0026767.1"/>
    <property type="molecule type" value="Genomic_DNA"/>
</dbReference>
<evidence type="ECO:0000256" key="4">
    <source>
        <dbReference type="ARBA" id="ARBA00008025"/>
    </source>
</evidence>
<evidence type="ECO:0000313" key="19">
    <source>
        <dbReference type="Proteomes" id="UP000438429"/>
    </source>
</evidence>
<dbReference type="InterPro" id="IPR051063">
    <property type="entry name" value="PDI"/>
</dbReference>
<keyword evidence="15" id="KW-0812">Transmembrane</keyword>
<dbReference type="Gene3D" id="3.40.30.10">
    <property type="entry name" value="Glutaredoxin"/>
    <property type="match status" value="4"/>
</dbReference>
<keyword evidence="9" id="KW-0653">Protein transport</keyword>
<dbReference type="SUPFAM" id="SSF52833">
    <property type="entry name" value="Thioredoxin-like"/>
    <property type="match status" value="4"/>
</dbReference>
<dbReference type="InterPro" id="IPR036249">
    <property type="entry name" value="Thioredoxin-like_sf"/>
</dbReference>
<dbReference type="Pfam" id="PF25970">
    <property type="entry name" value="SEC22a_C"/>
    <property type="match status" value="1"/>
</dbReference>
<feature type="transmembrane region" description="Helical" evidence="15">
    <location>
        <begin position="851"/>
        <end position="867"/>
    </location>
</feature>
<dbReference type="FunFam" id="3.40.30.10:FF:000105">
    <property type="entry name" value="protein disulfide-isomerase A5 isoform X2"/>
    <property type="match status" value="1"/>
</dbReference>
<feature type="domain" description="Longin" evidence="16">
    <location>
        <begin position="608"/>
        <end position="719"/>
    </location>
</feature>
<evidence type="ECO:0000256" key="10">
    <source>
        <dbReference type="ARBA" id="ARBA00023136"/>
    </source>
</evidence>
<dbReference type="SMART" id="SM01270">
    <property type="entry name" value="Longin"/>
    <property type="match status" value="1"/>
</dbReference>
<dbReference type="SUPFAM" id="SSF64356">
    <property type="entry name" value="SNARE-like"/>
    <property type="match status" value="1"/>
</dbReference>
<comment type="similarity">
    <text evidence="3">Belongs to the protein disulfide isomerase family.</text>
</comment>
<evidence type="ECO:0000256" key="5">
    <source>
        <dbReference type="ARBA" id="ARBA00012723"/>
    </source>
</evidence>
<dbReference type="PROSITE" id="PS51352">
    <property type="entry name" value="THIOREDOXIN_2"/>
    <property type="match status" value="3"/>
</dbReference>
<dbReference type="EC" id="5.3.4.1" evidence="5"/>
<organism evidence="18 19">
    <name type="scientific">Scophthalmus maximus</name>
    <name type="common">Turbot</name>
    <name type="synonym">Psetta maxima</name>
    <dbReference type="NCBI Taxonomy" id="52904"/>
    <lineage>
        <taxon>Eukaryota</taxon>
        <taxon>Metazoa</taxon>
        <taxon>Chordata</taxon>
        <taxon>Craniata</taxon>
        <taxon>Vertebrata</taxon>
        <taxon>Euteleostomi</taxon>
        <taxon>Actinopterygii</taxon>
        <taxon>Neopterygii</taxon>
        <taxon>Teleostei</taxon>
        <taxon>Neoteleostei</taxon>
        <taxon>Acanthomorphata</taxon>
        <taxon>Carangaria</taxon>
        <taxon>Pleuronectiformes</taxon>
        <taxon>Pleuronectoidei</taxon>
        <taxon>Scophthalmidae</taxon>
        <taxon>Scophthalmus</taxon>
    </lineage>
</organism>
<dbReference type="GO" id="GO:0005783">
    <property type="term" value="C:endoplasmic reticulum"/>
    <property type="evidence" value="ECO:0007669"/>
    <property type="project" value="TreeGrafter"/>
</dbReference>
<dbReference type="FunFam" id="3.40.30.10:FF:000029">
    <property type="entry name" value="protein disulfide-isomerase A5 isoform X2"/>
    <property type="match status" value="1"/>
</dbReference>
<evidence type="ECO:0000256" key="12">
    <source>
        <dbReference type="ARBA" id="ARBA00023235"/>
    </source>
</evidence>
<feature type="domain" description="Thioredoxin" evidence="17">
    <location>
        <begin position="340"/>
        <end position="448"/>
    </location>
</feature>
<name>A0A6A4S1C2_SCOMX</name>
<keyword evidence="6" id="KW-0732">Signal</keyword>
<evidence type="ECO:0000256" key="2">
    <source>
        <dbReference type="ARBA" id="ARBA00004370"/>
    </source>
</evidence>
<dbReference type="InterPro" id="IPR041865">
    <property type="entry name" value="PDI_b_PDIR_N"/>
</dbReference>
<dbReference type="Pfam" id="PF13774">
    <property type="entry name" value="Longin"/>
    <property type="match status" value="1"/>
</dbReference>
<dbReference type="PROSITE" id="PS50859">
    <property type="entry name" value="LONGIN"/>
    <property type="match status" value="1"/>
</dbReference>
<evidence type="ECO:0000256" key="1">
    <source>
        <dbReference type="ARBA" id="ARBA00001182"/>
    </source>
</evidence>
<keyword evidence="15" id="KW-1133">Transmembrane helix</keyword>
<dbReference type="GO" id="GO:0006457">
    <property type="term" value="P:protein folding"/>
    <property type="evidence" value="ECO:0007669"/>
    <property type="project" value="TreeGrafter"/>
</dbReference>
<feature type="region of interest" description="Disordered" evidence="14">
    <location>
        <begin position="450"/>
        <end position="471"/>
    </location>
</feature>
<dbReference type="PROSITE" id="PS00194">
    <property type="entry name" value="THIOREDOXIN_1"/>
    <property type="match status" value="1"/>
</dbReference>
<dbReference type="AlphaFoldDB" id="A0A6A4S1C2"/>
<comment type="similarity">
    <text evidence="4">Belongs to the synaptobrevin family.</text>
</comment>
<feature type="domain" description="Thioredoxin" evidence="17">
    <location>
        <begin position="211"/>
        <end position="331"/>
    </location>
</feature>
<dbReference type="InterPro" id="IPR013766">
    <property type="entry name" value="Thioredoxin_domain"/>
</dbReference>
<dbReference type="CDD" id="cd14824">
    <property type="entry name" value="Longin"/>
    <property type="match status" value="1"/>
</dbReference>
<dbReference type="InterPro" id="IPR010908">
    <property type="entry name" value="Longin_dom"/>
</dbReference>